<name>A0AAV3PGG6_LITER</name>
<evidence type="ECO:0000313" key="1">
    <source>
        <dbReference type="EMBL" id="GAA0150799.1"/>
    </source>
</evidence>
<gene>
    <name evidence="1" type="ORF">LIER_43116</name>
</gene>
<reference evidence="1 2" key="1">
    <citation type="submission" date="2024-01" db="EMBL/GenBank/DDBJ databases">
        <title>The complete chloroplast genome sequence of Lithospermum erythrorhizon: insights into the phylogenetic relationship among Boraginaceae species and the maternal lineages of purple gromwells.</title>
        <authorList>
            <person name="Okada T."/>
            <person name="Watanabe K."/>
        </authorList>
    </citation>
    <scope>NUCLEOTIDE SEQUENCE [LARGE SCALE GENOMIC DNA]</scope>
</reference>
<keyword evidence="2" id="KW-1185">Reference proteome</keyword>
<sequence>MSNEKMVRKVLRTFSKRFADKSNRKKGIALKASCEHEDICTQDLTETMSLLAKNFKKTLKYFNKKSCFSGNNAGVNDKWIDKGWKNSKCRGSNSGFNQQNKGKGYNDDSDKKEGCNANVSNFVAFTSKISTEDTVNPTVMDHPSDNINDDEEKITKEELMANYQMLFINWSKLTHAYTTGETERSELVQKNQELTRLFKKQRTEICILEEKI</sequence>
<accession>A0AAV3PGG6</accession>
<evidence type="ECO:0000313" key="2">
    <source>
        <dbReference type="Proteomes" id="UP001454036"/>
    </source>
</evidence>
<proteinExistence type="predicted"/>
<protein>
    <submittedName>
        <fullName evidence="1">Uncharacterized protein</fullName>
    </submittedName>
</protein>
<dbReference type="AlphaFoldDB" id="A0AAV3PGG6"/>
<organism evidence="1 2">
    <name type="scientific">Lithospermum erythrorhizon</name>
    <name type="common">Purple gromwell</name>
    <name type="synonym">Lithospermum officinale var. erythrorhizon</name>
    <dbReference type="NCBI Taxonomy" id="34254"/>
    <lineage>
        <taxon>Eukaryota</taxon>
        <taxon>Viridiplantae</taxon>
        <taxon>Streptophyta</taxon>
        <taxon>Embryophyta</taxon>
        <taxon>Tracheophyta</taxon>
        <taxon>Spermatophyta</taxon>
        <taxon>Magnoliopsida</taxon>
        <taxon>eudicotyledons</taxon>
        <taxon>Gunneridae</taxon>
        <taxon>Pentapetalae</taxon>
        <taxon>asterids</taxon>
        <taxon>lamiids</taxon>
        <taxon>Boraginales</taxon>
        <taxon>Boraginaceae</taxon>
        <taxon>Boraginoideae</taxon>
        <taxon>Lithospermeae</taxon>
        <taxon>Lithospermum</taxon>
    </lineage>
</organism>
<dbReference type="EMBL" id="BAABME010032809">
    <property type="protein sequence ID" value="GAA0150799.1"/>
    <property type="molecule type" value="Genomic_DNA"/>
</dbReference>
<comment type="caution">
    <text evidence="1">The sequence shown here is derived from an EMBL/GenBank/DDBJ whole genome shotgun (WGS) entry which is preliminary data.</text>
</comment>
<dbReference type="Proteomes" id="UP001454036">
    <property type="component" value="Unassembled WGS sequence"/>
</dbReference>